<dbReference type="AlphaFoldDB" id="A0A379LZG2"/>
<sequence>MQNAVFYSLVAMCSLFAASTWCLSRPHLLSSSAALVASGLWVLMNAPLEGRVLYSVTPNHGLTEADLLSGVGVCIAAWGFWTLRNRRRRRRAPRPSSYRGHPDGSRAMPTAVFPARSDAETDSFRRKAG</sequence>
<keyword evidence="2" id="KW-0812">Transmembrane</keyword>
<feature type="transmembrane region" description="Helical" evidence="2">
    <location>
        <begin position="28"/>
        <end position="47"/>
    </location>
</feature>
<evidence type="ECO:0000256" key="2">
    <source>
        <dbReference type="SAM" id="Phobius"/>
    </source>
</evidence>
<evidence type="ECO:0000313" key="3">
    <source>
        <dbReference type="EMBL" id="SUE15437.1"/>
    </source>
</evidence>
<feature type="region of interest" description="Disordered" evidence="1">
    <location>
        <begin position="88"/>
        <end position="129"/>
    </location>
</feature>
<gene>
    <name evidence="3" type="ORF">NCTC13296_02299</name>
</gene>
<evidence type="ECO:0000313" key="4">
    <source>
        <dbReference type="Proteomes" id="UP000254569"/>
    </source>
</evidence>
<dbReference type="OrthoDB" id="4478809at2"/>
<dbReference type="RefSeq" id="WP_064063560.1">
    <property type="nucleotide sequence ID" value="NZ_LPZN01000015.1"/>
</dbReference>
<accession>A0A379LZG2</accession>
<evidence type="ECO:0000256" key="1">
    <source>
        <dbReference type="SAM" id="MobiDB-lite"/>
    </source>
</evidence>
<dbReference type="Proteomes" id="UP000254569">
    <property type="component" value="Unassembled WGS sequence"/>
</dbReference>
<keyword evidence="4" id="KW-1185">Reference proteome</keyword>
<keyword evidence="2" id="KW-1133">Transmembrane helix</keyword>
<name>A0A379LZG2_9NOCA</name>
<protein>
    <submittedName>
        <fullName evidence="3">Hypothetical membrane protein</fullName>
    </submittedName>
</protein>
<feature type="transmembrane region" description="Helical" evidence="2">
    <location>
        <begin position="67"/>
        <end position="84"/>
    </location>
</feature>
<proteinExistence type="predicted"/>
<reference evidence="3 4" key="1">
    <citation type="submission" date="2018-06" db="EMBL/GenBank/DDBJ databases">
        <authorList>
            <consortium name="Pathogen Informatics"/>
            <person name="Doyle S."/>
        </authorList>
    </citation>
    <scope>NUCLEOTIDE SEQUENCE [LARGE SCALE GENOMIC DNA]</scope>
    <source>
        <strain evidence="3 4">NCTC13296</strain>
    </source>
</reference>
<feature type="compositionally biased region" description="Basic and acidic residues" evidence="1">
    <location>
        <begin position="117"/>
        <end position="129"/>
    </location>
</feature>
<dbReference type="EMBL" id="UGVI01000001">
    <property type="protein sequence ID" value="SUE15437.1"/>
    <property type="molecule type" value="Genomic_DNA"/>
</dbReference>
<feature type="transmembrane region" description="Helical" evidence="2">
    <location>
        <begin position="6"/>
        <end position="23"/>
    </location>
</feature>
<keyword evidence="2" id="KW-0472">Membrane</keyword>
<organism evidence="3 4">
    <name type="scientific">Rhodococcus gordoniae</name>
    <dbReference type="NCBI Taxonomy" id="223392"/>
    <lineage>
        <taxon>Bacteria</taxon>
        <taxon>Bacillati</taxon>
        <taxon>Actinomycetota</taxon>
        <taxon>Actinomycetes</taxon>
        <taxon>Mycobacteriales</taxon>
        <taxon>Nocardiaceae</taxon>
        <taxon>Rhodococcus</taxon>
    </lineage>
</organism>